<feature type="compositionally biased region" description="Basic residues" evidence="1">
    <location>
        <begin position="52"/>
        <end position="80"/>
    </location>
</feature>
<dbReference type="Proteomes" id="UP000702954">
    <property type="component" value="Unassembled WGS sequence"/>
</dbReference>
<accession>A0ABQ0QW42</accession>
<protein>
    <submittedName>
        <fullName evidence="3">Uncharacterized protein</fullName>
    </submittedName>
</protein>
<reference evidence="3 4" key="1">
    <citation type="journal article" date="2018" name="Int. J. Syst. Evol. Microbiol.">
        <title>Draft Genome Sequence of Faecalimonas umbilicata JCM 30896T, an Acetate-Producing Bacterium Isolated from Human Feces.</title>
        <authorList>
            <person name="Sakamoto M."/>
            <person name="Ikeyama N."/>
            <person name="Yuki M."/>
            <person name="Ohkuma M."/>
        </authorList>
    </citation>
    <scope>NUCLEOTIDE SEQUENCE [LARGE SCALE GENOMIC DNA]</scope>
    <source>
        <strain evidence="3 4">EGH7</strain>
    </source>
</reference>
<feature type="region of interest" description="Disordered" evidence="1">
    <location>
        <begin position="50"/>
        <end position="80"/>
    </location>
</feature>
<organism evidence="3 4">
    <name type="scientific">Faecalimonas umbilicata</name>
    <dbReference type="NCBI Taxonomy" id="1912855"/>
    <lineage>
        <taxon>Bacteria</taxon>
        <taxon>Bacillati</taxon>
        <taxon>Bacillota</taxon>
        <taxon>Clostridia</taxon>
        <taxon>Lachnospirales</taxon>
        <taxon>Lachnospiraceae</taxon>
        <taxon>Faecalimonas</taxon>
    </lineage>
</organism>
<name>A0ABQ0QW42_9FIRM</name>
<keyword evidence="2" id="KW-0472">Membrane</keyword>
<keyword evidence="2" id="KW-0812">Transmembrane</keyword>
<gene>
    <name evidence="3" type="ORF">FAEUMB_10880</name>
</gene>
<comment type="caution">
    <text evidence="3">The sequence shown here is derived from an EMBL/GenBank/DDBJ whole genome shotgun (WGS) entry which is preliminary data.</text>
</comment>
<sequence>MKKWKEVLEKNYKIVQACGCICLIGVLGFGIYSLQKESIPAKETEVVVTEKSRKKVPRKRQRKRIQINRKNKKLRVQKQK</sequence>
<evidence type="ECO:0000256" key="1">
    <source>
        <dbReference type="SAM" id="MobiDB-lite"/>
    </source>
</evidence>
<keyword evidence="2" id="KW-1133">Transmembrane helix</keyword>
<feature type="transmembrane region" description="Helical" evidence="2">
    <location>
        <begin position="12"/>
        <end position="34"/>
    </location>
</feature>
<dbReference type="RefSeq" id="WP_133296823.1">
    <property type="nucleotide sequence ID" value="NZ_BHEO01000002.1"/>
</dbReference>
<dbReference type="EMBL" id="BHEO01000002">
    <property type="protein sequence ID" value="GBU04547.1"/>
    <property type="molecule type" value="Genomic_DNA"/>
</dbReference>
<proteinExistence type="predicted"/>
<evidence type="ECO:0000313" key="4">
    <source>
        <dbReference type="Proteomes" id="UP000702954"/>
    </source>
</evidence>
<keyword evidence="4" id="KW-1185">Reference proteome</keyword>
<evidence type="ECO:0000256" key="2">
    <source>
        <dbReference type="SAM" id="Phobius"/>
    </source>
</evidence>
<evidence type="ECO:0000313" key="3">
    <source>
        <dbReference type="EMBL" id="GBU04547.1"/>
    </source>
</evidence>